<organism evidence="3 4">
    <name type="scientific">Erythrobacter litoralis (strain HTCC2594)</name>
    <dbReference type="NCBI Taxonomy" id="314225"/>
    <lineage>
        <taxon>Bacteria</taxon>
        <taxon>Pseudomonadati</taxon>
        <taxon>Pseudomonadota</taxon>
        <taxon>Alphaproteobacteria</taxon>
        <taxon>Sphingomonadales</taxon>
        <taxon>Erythrobacteraceae</taxon>
        <taxon>Erythrobacter/Porphyrobacter group</taxon>
        <taxon>Erythrobacter</taxon>
    </lineage>
</organism>
<dbReference type="Gene3D" id="1.10.10.2520">
    <property type="entry name" value="Cell wall hydrolase SleB, domain 1"/>
    <property type="match status" value="1"/>
</dbReference>
<dbReference type="eggNOG" id="COG3773">
    <property type="taxonomic scope" value="Bacteria"/>
</dbReference>
<evidence type="ECO:0000259" key="2">
    <source>
        <dbReference type="Pfam" id="PF07486"/>
    </source>
</evidence>
<evidence type="ECO:0000313" key="3">
    <source>
        <dbReference type="EMBL" id="ABC64683.1"/>
    </source>
</evidence>
<name>Q2N6K8_ERYLH</name>
<feature type="signal peptide" evidence="1">
    <location>
        <begin position="1"/>
        <end position="24"/>
    </location>
</feature>
<evidence type="ECO:0000256" key="1">
    <source>
        <dbReference type="SAM" id="SignalP"/>
    </source>
</evidence>
<dbReference type="RefSeq" id="WP_011415505.1">
    <property type="nucleotide sequence ID" value="NC_007722.1"/>
</dbReference>
<dbReference type="InterPro" id="IPR042047">
    <property type="entry name" value="SleB_dom1"/>
</dbReference>
<feature type="chain" id="PRO_5004213062" description="Cell wall hydrolase SleB domain-containing protein" evidence="1">
    <location>
        <begin position="25"/>
        <end position="215"/>
    </location>
</feature>
<dbReference type="STRING" id="314225.ELI_12955"/>
<protein>
    <recommendedName>
        <fullName evidence="2">Cell wall hydrolase SleB domain-containing protein</fullName>
    </recommendedName>
</protein>
<dbReference type="Pfam" id="PF07486">
    <property type="entry name" value="Hydrolase_2"/>
    <property type="match status" value="1"/>
</dbReference>
<keyword evidence="4" id="KW-1185">Reference proteome</keyword>
<dbReference type="AlphaFoldDB" id="Q2N6K8"/>
<sequence>MSRKTSHFTLVAVAASMVITAVSAELSGANAQASEASQPIEQALVEETVPVFVAEEVVQPLPETEAAPAQEDSAPEANSLRDLISEISAPQELSRQMECLAGAIYFESRGEPLNGQLAVAQVVINRAESNVFPSDYCGVVYQRAQFSFVKNGTMPRIKRGSSAWKQAKKIARIAHEGLWESEAQDSLYFHANYVKPRWSYRKQPRATIKTHIFYR</sequence>
<gene>
    <name evidence="3" type="ordered locus">ELI_12955</name>
</gene>
<reference evidence="4" key="1">
    <citation type="journal article" date="2009" name="J. Bacteriol.">
        <title>Complete genome sequence of Erythrobacter litoralis HTCC2594.</title>
        <authorList>
            <person name="Oh H.M."/>
            <person name="Giovannoni S.J."/>
            <person name="Ferriera S."/>
            <person name="Johnson J."/>
            <person name="Cho J.C."/>
        </authorList>
    </citation>
    <scope>NUCLEOTIDE SEQUENCE [LARGE SCALE GENOMIC DNA]</scope>
    <source>
        <strain evidence="4">HTCC2594</strain>
    </source>
</reference>
<feature type="domain" description="Cell wall hydrolase SleB" evidence="2">
    <location>
        <begin position="110"/>
        <end position="214"/>
    </location>
</feature>
<dbReference type="GO" id="GO:0016787">
    <property type="term" value="F:hydrolase activity"/>
    <property type="evidence" value="ECO:0007669"/>
    <property type="project" value="InterPro"/>
</dbReference>
<dbReference type="InterPro" id="IPR011105">
    <property type="entry name" value="Cell_wall_hydrolase_SleB"/>
</dbReference>
<dbReference type="KEGG" id="eli:ELI_12955"/>
<keyword evidence="1" id="KW-0732">Signal</keyword>
<dbReference type="HOGENOM" id="CLU_086663_0_0_5"/>
<evidence type="ECO:0000313" key="4">
    <source>
        <dbReference type="Proteomes" id="UP000008808"/>
    </source>
</evidence>
<dbReference type="Proteomes" id="UP000008808">
    <property type="component" value="Chromosome"/>
</dbReference>
<dbReference type="EMBL" id="CP000157">
    <property type="protein sequence ID" value="ABC64683.1"/>
    <property type="molecule type" value="Genomic_DNA"/>
</dbReference>
<proteinExistence type="predicted"/>
<accession>Q2N6K8</accession>